<gene>
    <name evidence="2" type="ORF">QU605_10005</name>
</gene>
<evidence type="ECO:0000313" key="3">
    <source>
        <dbReference type="Proteomes" id="UP001174839"/>
    </source>
</evidence>
<dbReference type="EMBL" id="JAUDUY010000004">
    <property type="protein sequence ID" value="MDM9631806.1"/>
    <property type="molecule type" value="Genomic_DNA"/>
</dbReference>
<dbReference type="PROSITE" id="PS51257">
    <property type="entry name" value="PROKAR_LIPOPROTEIN"/>
    <property type="match status" value="1"/>
</dbReference>
<name>A0ABT7WFW2_9FLAO</name>
<feature type="region of interest" description="Disordered" evidence="1">
    <location>
        <begin position="37"/>
        <end position="77"/>
    </location>
</feature>
<organism evidence="2 3">
    <name type="scientific">Robiginitalea aurantiaca</name>
    <dbReference type="NCBI Taxonomy" id="3056915"/>
    <lineage>
        <taxon>Bacteria</taxon>
        <taxon>Pseudomonadati</taxon>
        <taxon>Bacteroidota</taxon>
        <taxon>Flavobacteriia</taxon>
        <taxon>Flavobacteriales</taxon>
        <taxon>Flavobacteriaceae</taxon>
        <taxon>Robiginitalea</taxon>
    </lineage>
</organism>
<feature type="compositionally biased region" description="Basic and acidic residues" evidence="1">
    <location>
        <begin position="37"/>
        <end position="54"/>
    </location>
</feature>
<accession>A0ABT7WFW2</accession>
<sequence>MNARKFLYGILTIGILSGAACTAENDGELYESSIKRDKVRKNNDPKSIDRDKVKKTNNPDAIDRDKVKITNRPKSSS</sequence>
<reference evidence="2" key="1">
    <citation type="submission" date="2023-06" db="EMBL/GenBank/DDBJ databases">
        <title>Robiginitalea aurantiacus sp. nov. and Algoriphagus sediminis sp. nov., isolated from coastal sediment.</title>
        <authorList>
            <person name="Zhou Z.Y."/>
            <person name="An J."/>
            <person name="Jia Y.W."/>
            <person name="Du Z.J."/>
        </authorList>
    </citation>
    <scope>NUCLEOTIDE SEQUENCE</scope>
    <source>
        <strain evidence="2">M39</strain>
    </source>
</reference>
<evidence type="ECO:0000256" key="1">
    <source>
        <dbReference type="SAM" id="MobiDB-lite"/>
    </source>
</evidence>
<protein>
    <recommendedName>
        <fullName evidence="4">Lipoprotein</fullName>
    </recommendedName>
</protein>
<proteinExistence type="predicted"/>
<dbReference type="Proteomes" id="UP001174839">
    <property type="component" value="Unassembled WGS sequence"/>
</dbReference>
<evidence type="ECO:0000313" key="2">
    <source>
        <dbReference type="EMBL" id="MDM9631806.1"/>
    </source>
</evidence>
<evidence type="ECO:0008006" key="4">
    <source>
        <dbReference type="Google" id="ProtNLM"/>
    </source>
</evidence>
<dbReference type="RefSeq" id="WP_289725170.1">
    <property type="nucleotide sequence ID" value="NZ_JAUDUY010000004.1"/>
</dbReference>
<keyword evidence="3" id="KW-1185">Reference proteome</keyword>
<comment type="caution">
    <text evidence="2">The sequence shown here is derived from an EMBL/GenBank/DDBJ whole genome shotgun (WGS) entry which is preliminary data.</text>
</comment>